<dbReference type="Proteomes" id="UP000887013">
    <property type="component" value="Unassembled WGS sequence"/>
</dbReference>
<dbReference type="AlphaFoldDB" id="A0A8X6PC24"/>
<organism evidence="1 2">
    <name type="scientific">Nephila pilipes</name>
    <name type="common">Giant wood spider</name>
    <name type="synonym">Nephila maculata</name>
    <dbReference type="NCBI Taxonomy" id="299642"/>
    <lineage>
        <taxon>Eukaryota</taxon>
        <taxon>Metazoa</taxon>
        <taxon>Ecdysozoa</taxon>
        <taxon>Arthropoda</taxon>
        <taxon>Chelicerata</taxon>
        <taxon>Arachnida</taxon>
        <taxon>Araneae</taxon>
        <taxon>Araneomorphae</taxon>
        <taxon>Entelegynae</taxon>
        <taxon>Araneoidea</taxon>
        <taxon>Nephilidae</taxon>
        <taxon>Nephila</taxon>
    </lineage>
</organism>
<name>A0A8X6PC24_NEPPI</name>
<protein>
    <submittedName>
        <fullName evidence="1">Uncharacterized protein</fullName>
    </submittedName>
</protein>
<sequence length="100" mass="11725">MSVLRVIRNPWGNNPRDKVAKISGIGHLVRLKRIPERKLLSLRKKKKQLCISLVKLCAEPLQRFDYPGLMFSRVDRAGLCGKFKRTRRRGERRLTEKVDK</sequence>
<evidence type="ECO:0000313" key="2">
    <source>
        <dbReference type="Proteomes" id="UP000887013"/>
    </source>
</evidence>
<comment type="caution">
    <text evidence="1">The sequence shown here is derived from an EMBL/GenBank/DDBJ whole genome shotgun (WGS) entry which is preliminary data.</text>
</comment>
<gene>
    <name evidence="1" type="ORF">NPIL_187191</name>
</gene>
<keyword evidence="2" id="KW-1185">Reference proteome</keyword>
<proteinExistence type="predicted"/>
<accession>A0A8X6PC24</accession>
<evidence type="ECO:0000313" key="1">
    <source>
        <dbReference type="EMBL" id="GFT56817.1"/>
    </source>
</evidence>
<reference evidence="1" key="1">
    <citation type="submission" date="2020-08" db="EMBL/GenBank/DDBJ databases">
        <title>Multicomponent nature underlies the extraordinary mechanical properties of spider dragline silk.</title>
        <authorList>
            <person name="Kono N."/>
            <person name="Nakamura H."/>
            <person name="Mori M."/>
            <person name="Yoshida Y."/>
            <person name="Ohtoshi R."/>
            <person name="Malay A.D."/>
            <person name="Moran D.A.P."/>
            <person name="Tomita M."/>
            <person name="Numata K."/>
            <person name="Arakawa K."/>
        </authorList>
    </citation>
    <scope>NUCLEOTIDE SEQUENCE</scope>
</reference>
<dbReference type="EMBL" id="BMAW01018094">
    <property type="protein sequence ID" value="GFT56817.1"/>
    <property type="molecule type" value="Genomic_DNA"/>
</dbReference>